<comment type="caution">
    <text evidence="2">The sequence shown here is derived from an EMBL/GenBank/DDBJ whole genome shotgun (WGS) entry which is preliminary data.</text>
</comment>
<feature type="domain" description="Sodium channel modifier 1 acidic C-terminal" evidence="1">
    <location>
        <begin position="132"/>
        <end position="167"/>
    </location>
</feature>
<gene>
    <name evidence="2" type="ORF">ILEXP_LOCUS18949</name>
</gene>
<accession>A0ABC8S0N3</accession>
<evidence type="ECO:0000259" key="1">
    <source>
        <dbReference type="Pfam" id="PF15805"/>
    </source>
</evidence>
<dbReference type="PANTHER" id="PTHR32297">
    <property type="entry name" value="SODIUM CHANNEL MODIFIER 1"/>
    <property type="match status" value="1"/>
</dbReference>
<dbReference type="PANTHER" id="PTHR32297:SF1">
    <property type="entry name" value="SODIUM CHANNEL MODIFIER 1"/>
    <property type="match status" value="1"/>
</dbReference>
<proteinExistence type="predicted"/>
<dbReference type="Pfam" id="PF15805">
    <property type="entry name" value="SCNM1_acidic"/>
    <property type="match status" value="1"/>
</dbReference>
<reference evidence="2 3" key="1">
    <citation type="submission" date="2024-02" db="EMBL/GenBank/DDBJ databases">
        <authorList>
            <person name="Vignale AGUSTIN F."/>
            <person name="Sosa J E."/>
            <person name="Modenutti C."/>
        </authorList>
    </citation>
    <scope>NUCLEOTIDE SEQUENCE [LARGE SCALE GENOMIC DNA]</scope>
</reference>
<keyword evidence="3" id="KW-1185">Reference proteome</keyword>
<dbReference type="InterPro" id="IPR031625">
    <property type="entry name" value="SCNM1_acidic"/>
</dbReference>
<evidence type="ECO:0000313" key="2">
    <source>
        <dbReference type="EMBL" id="CAK9150796.1"/>
    </source>
</evidence>
<dbReference type="AlphaFoldDB" id="A0ABC8S0N3"/>
<dbReference type="InterPro" id="IPR033570">
    <property type="entry name" value="SCNM1"/>
</dbReference>
<sequence length="171" mass="19296">MHVKGSRHRVAESKLKERELSRQDEINKRIALSDGSISIACNGTLAQAGNGTSAQQHSWASKPLIEWTRKAALEVICNKTPQQSTSFEYCDAKTRSHFTNGESTSDSKHCSVEIEAASKKVVSRQSDFREHRERELKFIAAGWKRDCHGGWFRDENVEFDSDEEDPNICLA</sequence>
<dbReference type="EMBL" id="CAUOFW020002059">
    <property type="protein sequence ID" value="CAK9150796.1"/>
    <property type="molecule type" value="Genomic_DNA"/>
</dbReference>
<name>A0ABC8S0N3_9AQUA</name>
<evidence type="ECO:0000313" key="3">
    <source>
        <dbReference type="Proteomes" id="UP001642360"/>
    </source>
</evidence>
<protein>
    <recommendedName>
        <fullName evidence="1">Sodium channel modifier 1 acidic C-terminal domain-containing protein</fullName>
    </recommendedName>
</protein>
<dbReference type="Proteomes" id="UP001642360">
    <property type="component" value="Unassembled WGS sequence"/>
</dbReference>
<organism evidence="2 3">
    <name type="scientific">Ilex paraguariensis</name>
    <name type="common">yerba mate</name>
    <dbReference type="NCBI Taxonomy" id="185542"/>
    <lineage>
        <taxon>Eukaryota</taxon>
        <taxon>Viridiplantae</taxon>
        <taxon>Streptophyta</taxon>
        <taxon>Embryophyta</taxon>
        <taxon>Tracheophyta</taxon>
        <taxon>Spermatophyta</taxon>
        <taxon>Magnoliopsida</taxon>
        <taxon>eudicotyledons</taxon>
        <taxon>Gunneridae</taxon>
        <taxon>Pentapetalae</taxon>
        <taxon>asterids</taxon>
        <taxon>campanulids</taxon>
        <taxon>Aquifoliales</taxon>
        <taxon>Aquifoliaceae</taxon>
        <taxon>Ilex</taxon>
    </lineage>
</organism>